<evidence type="ECO:0000313" key="2">
    <source>
        <dbReference type="Proteomes" id="UP000004947"/>
    </source>
</evidence>
<name>A6DQT6_9BACT</name>
<reference evidence="1 2" key="1">
    <citation type="journal article" date="2010" name="J. Bacteriol.">
        <title>Genome sequence of Lentisphaera araneosa HTCC2155T, the type species of the order Lentisphaerales in the phylum Lentisphaerae.</title>
        <authorList>
            <person name="Thrash J.C."/>
            <person name="Cho J.C."/>
            <person name="Vergin K.L."/>
            <person name="Morris R.M."/>
            <person name="Giovannoni S.J."/>
        </authorList>
    </citation>
    <scope>NUCLEOTIDE SEQUENCE [LARGE SCALE GENOMIC DNA]</scope>
    <source>
        <strain evidence="1 2">HTCC2155</strain>
    </source>
</reference>
<organism evidence="1 2">
    <name type="scientific">Lentisphaera araneosa HTCC2155</name>
    <dbReference type="NCBI Taxonomy" id="313628"/>
    <lineage>
        <taxon>Bacteria</taxon>
        <taxon>Pseudomonadati</taxon>
        <taxon>Lentisphaerota</taxon>
        <taxon>Lentisphaeria</taxon>
        <taxon>Lentisphaerales</taxon>
        <taxon>Lentisphaeraceae</taxon>
        <taxon>Lentisphaera</taxon>
    </lineage>
</organism>
<gene>
    <name evidence="1" type="ORF">LNTAR_19352</name>
</gene>
<protein>
    <submittedName>
        <fullName evidence="1">Uncharacterized protein</fullName>
    </submittedName>
</protein>
<proteinExistence type="predicted"/>
<dbReference type="AlphaFoldDB" id="A6DQT6"/>
<keyword evidence="2" id="KW-1185">Reference proteome</keyword>
<evidence type="ECO:0000313" key="1">
    <source>
        <dbReference type="EMBL" id="EDM25986.1"/>
    </source>
</evidence>
<sequence>MGQYSKYDKSGDYFESGTIGYSDKTLDELAIEWSIEEIPNEQNIETKNKH</sequence>
<dbReference type="EMBL" id="ABCK01000021">
    <property type="protein sequence ID" value="EDM25986.1"/>
    <property type="molecule type" value="Genomic_DNA"/>
</dbReference>
<dbReference type="Proteomes" id="UP000004947">
    <property type="component" value="Unassembled WGS sequence"/>
</dbReference>
<dbReference type="STRING" id="313628.LNTAR_19352"/>
<accession>A6DQT6</accession>
<comment type="caution">
    <text evidence="1">The sequence shown here is derived from an EMBL/GenBank/DDBJ whole genome shotgun (WGS) entry which is preliminary data.</text>
</comment>